<name>A0A914PWI9_9BILA</name>
<evidence type="ECO:0000256" key="3">
    <source>
        <dbReference type="SAM" id="MobiDB-lite"/>
    </source>
</evidence>
<reference evidence="5" key="1">
    <citation type="submission" date="2022-11" db="UniProtKB">
        <authorList>
            <consortium name="WormBaseParasite"/>
        </authorList>
    </citation>
    <scope>IDENTIFICATION</scope>
</reference>
<evidence type="ECO:0000313" key="4">
    <source>
        <dbReference type="Proteomes" id="UP000887578"/>
    </source>
</evidence>
<keyword evidence="2" id="KW-0378">Hydrolase</keyword>
<dbReference type="Proteomes" id="UP000887578">
    <property type="component" value="Unplaced"/>
</dbReference>
<dbReference type="AlphaFoldDB" id="A0A914PWI9"/>
<comment type="similarity">
    <text evidence="1">Belongs to the DNase II family.</text>
</comment>
<evidence type="ECO:0000256" key="1">
    <source>
        <dbReference type="ARBA" id="ARBA00007527"/>
    </source>
</evidence>
<feature type="compositionally biased region" description="Basic and acidic residues" evidence="3">
    <location>
        <begin position="105"/>
        <end position="114"/>
    </location>
</feature>
<keyword evidence="4" id="KW-1185">Reference proteome</keyword>
<dbReference type="Pfam" id="PF03265">
    <property type="entry name" value="DNase_II"/>
    <property type="match status" value="1"/>
</dbReference>
<accession>A0A914PWI9</accession>
<protein>
    <submittedName>
        <fullName evidence="5">Uncharacterized protein</fullName>
    </submittedName>
</protein>
<organism evidence="4 5">
    <name type="scientific">Panagrolaimus davidi</name>
    <dbReference type="NCBI Taxonomy" id="227884"/>
    <lineage>
        <taxon>Eukaryota</taxon>
        <taxon>Metazoa</taxon>
        <taxon>Ecdysozoa</taxon>
        <taxon>Nematoda</taxon>
        <taxon>Chromadorea</taxon>
        <taxon>Rhabditida</taxon>
        <taxon>Tylenchina</taxon>
        <taxon>Panagrolaimomorpha</taxon>
        <taxon>Panagrolaimoidea</taxon>
        <taxon>Panagrolaimidae</taxon>
        <taxon>Panagrolaimus</taxon>
    </lineage>
</organism>
<evidence type="ECO:0000256" key="2">
    <source>
        <dbReference type="ARBA" id="ARBA00022801"/>
    </source>
</evidence>
<sequence length="136" mass="15844">MQNQVWDQLVRKYPDNVFYAISWQCDINTEKLQAVVHTKTVFDKYEQEWKKSDHAKLAIVKEGKAIVCVSDLNLAVTQADRPGGLLCHENEGWQTAFSQTFTYTTKEEKEKKDAEENEKEDVEEKEKNKTKTKSLK</sequence>
<proteinExistence type="inferred from homology"/>
<dbReference type="WBParaSite" id="PDA_v2.g23150.t1">
    <property type="protein sequence ID" value="PDA_v2.g23150.t1"/>
    <property type="gene ID" value="PDA_v2.g23150"/>
</dbReference>
<dbReference type="InterPro" id="IPR004947">
    <property type="entry name" value="DNase_II"/>
</dbReference>
<feature type="region of interest" description="Disordered" evidence="3">
    <location>
        <begin position="105"/>
        <end position="136"/>
    </location>
</feature>
<dbReference type="GO" id="GO:0004531">
    <property type="term" value="F:deoxyribonuclease II activity"/>
    <property type="evidence" value="ECO:0007669"/>
    <property type="project" value="InterPro"/>
</dbReference>
<evidence type="ECO:0000313" key="5">
    <source>
        <dbReference type="WBParaSite" id="PDA_v2.g23150.t1"/>
    </source>
</evidence>